<feature type="domain" description="THIF-type NAD/FAD binding fold" evidence="8">
    <location>
        <begin position="303"/>
        <end position="526"/>
    </location>
</feature>
<gene>
    <name evidence="10" type="ORF">CYFA0S_01e14444g</name>
</gene>
<dbReference type="Pfam" id="PF16420">
    <property type="entry name" value="ATG7_N"/>
    <property type="match status" value="1"/>
</dbReference>
<dbReference type="GO" id="GO:0000045">
    <property type="term" value="P:autophagosome assembly"/>
    <property type="evidence" value="ECO:0007669"/>
    <property type="project" value="TreeGrafter"/>
</dbReference>
<dbReference type="GO" id="GO:0019778">
    <property type="term" value="F:Atg12 activating enzyme activity"/>
    <property type="evidence" value="ECO:0007669"/>
    <property type="project" value="TreeGrafter"/>
</dbReference>
<evidence type="ECO:0000256" key="1">
    <source>
        <dbReference type="ARBA" id="ARBA00010931"/>
    </source>
</evidence>
<dbReference type="InterPro" id="IPR035985">
    <property type="entry name" value="Ubiquitin-activating_enz"/>
</dbReference>
<dbReference type="PANTHER" id="PTHR10953:SF3">
    <property type="entry name" value="UBIQUITIN-LIKE MODIFIER-ACTIVATING ENZYME ATG7"/>
    <property type="match status" value="1"/>
</dbReference>
<dbReference type="GO" id="GO:0000407">
    <property type="term" value="C:phagophore assembly site"/>
    <property type="evidence" value="ECO:0007669"/>
    <property type="project" value="UniProtKB-SubCell"/>
</dbReference>
<dbReference type="GO" id="GO:0000422">
    <property type="term" value="P:autophagy of mitochondrion"/>
    <property type="evidence" value="ECO:0007669"/>
    <property type="project" value="TreeGrafter"/>
</dbReference>
<dbReference type="CDD" id="cd01486">
    <property type="entry name" value="Apg7"/>
    <property type="match status" value="1"/>
</dbReference>
<dbReference type="PhylomeDB" id="A0A061AQL9"/>
<feature type="domain" description="Ubiquitin-like modifier-activating enzyme Atg7 N-terminal" evidence="9">
    <location>
        <begin position="6"/>
        <end position="285"/>
    </location>
</feature>
<dbReference type="VEuPathDB" id="FungiDB:BON22_0212"/>
<evidence type="ECO:0000256" key="6">
    <source>
        <dbReference type="PIRSR" id="PIRSR606285-1"/>
    </source>
</evidence>
<keyword evidence="5 7" id="KW-0072">Autophagy</keyword>
<evidence type="ECO:0000256" key="2">
    <source>
        <dbReference type="ARBA" id="ARBA00017647"/>
    </source>
</evidence>
<dbReference type="Gene3D" id="3.40.140.100">
    <property type="entry name" value="Ubiquitin-like modifier-activating enzyme ATG7 C-terminal domain"/>
    <property type="match status" value="1"/>
</dbReference>
<dbReference type="NCBIfam" id="TIGR01381">
    <property type="entry name" value="E1_like_apg7"/>
    <property type="match status" value="1"/>
</dbReference>
<evidence type="ECO:0000259" key="9">
    <source>
        <dbReference type="Pfam" id="PF16420"/>
    </source>
</evidence>
<comment type="function">
    <text evidence="7">E1-like activating enzyme involved in the 2 ubiquitin-like systems required for cytoplasm to vacuole transport (Cvt) and autophagy. Activates ATG12 for its conjugation with ATG5 and ATG8 for its conjugation with phosphatidylethanolamine. Both systems are needed for the ATG8 association to Cvt vesicles and autophagosomes membranes. Autophagy is essential for maintenance of amino acid levels and protein synthesis under nitrogen starvation. Required for selective autophagic degradation of the nucleus (nucleophagy) as well as for mitophagy which contributes to regulate mitochondrial quantity and quality by eliminating the mitochondria to a basal level to fulfill cellular energy requirements and preventing excess ROS production.</text>
</comment>
<dbReference type="GO" id="GO:0015031">
    <property type="term" value="P:protein transport"/>
    <property type="evidence" value="ECO:0007669"/>
    <property type="project" value="UniProtKB-UniRule"/>
</dbReference>
<accession>A0A061AQL9</accession>
<organism evidence="10">
    <name type="scientific">Cyberlindnera fabianii</name>
    <name type="common">Yeast</name>
    <name type="synonym">Hansenula fabianii</name>
    <dbReference type="NCBI Taxonomy" id="36022"/>
    <lineage>
        <taxon>Eukaryota</taxon>
        <taxon>Fungi</taxon>
        <taxon>Dikarya</taxon>
        <taxon>Ascomycota</taxon>
        <taxon>Saccharomycotina</taxon>
        <taxon>Saccharomycetes</taxon>
        <taxon>Phaffomycetales</taxon>
        <taxon>Phaffomycetaceae</taxon>
        <taxon>Cyberlindnera</taxon>
    </lineage>
</organism>
<dbReference type="InterPro" id="IPR045886">
    <property type="entry name" value="ThiF/MoeB/HesA"/>
</dbReference>
<dbReference type="Gene3D" id="3.40.140.70">
    <property type="entry name" value="Ubiquitin-like modifier-activating enzyme ATG7 N-terminal domain"/>
    <property type="match status" value="1"/>
</dbReference>
<dbReference type="InterPro" id="IPR000594">
    <property type="entry name" value="ThiF_NAD_FAD-bd"/>
</dbReference>
<dbReference type="InterPro" id="IPR006285">
    <property type="entry name" value="Atg7"/>
</dbReference>
<keyword evidence="7" id="KW-0963">Cytoplasm</keyword>
<proteinExistence type="inferred from homology"/>
<dbReference type="AlphaFoldDB" id="A0A061AQL9"/>
<comment type="subcellular location">
    <subcellularLocation>
        <location evidence="7">Cytoplasm</location>
    </subcellularLocation>
    <subcellularLocation>
        <location evidence="7">Preautophagosomal structure</location>
    </subcellularLocation>
</comment>
<dbReference type="InterPro" id="IPR042522">
    <property type="entry name" value="Atg7_N_1"/>
</dbReference>
<comment type="subunit">
    <text evidence="7">Homodimer.</text>
</comment>
<evidence type="ECO:0000256" key="3">
    <source>
        <dbReference type="ARBA" id="ARBA00022448"/>
    </source>
</evidence>
<dbReference type="OrthoDB" id="338614at2759"/>
<evidence type="ECO:0000256" key="7">
    <source>
        <dbReference type="RuleBase" id="RU366022"/>
    </source>
</evidence>
<name>A0A061AQL9_CYBFA</name>
<keyword evidence="3 7" id="KW-0813">Transport</keyword>
<dbReference type="FunFam" id="3.40.50.720:FF:000243">
    <property type="entry name" value="Ubiquitin-like modifier-activating enzyme ATG7"/>
    <property type="match status" value="1"/>
</dbReference>
<dbReference type="GO" id="GO:0019779">
    <property type="term" value="F:Atg8 activating enzyme activity"/>
    <property type="evidence" value="ECO:0007669"/>
    <property type="project" value="TreeGrafter"/>
</dbReference>
<dbReference type="SUPFAM" id="SSF69572">
    <property type="entry name" value="Activating enzymes of the ubiquitin-like proteins"/>
    <property type="match status" value="1"/>
</dbReference>
<dbReference type="InterPro" id="IPR042523">
    <property type="entry name" value="Atg7_N_2"/>
</dbReference>
<feature type="active site" description="Glycyl thioester intermediate" evidence="6">
    <location>
        <position position="496"/>
    </location>
</feature>
<dbReference type="InterPro" id="IPR032197">
    <property type="entry name" value="Atg7_N"/>
</dbReference>
<evidence type="ECO:0000313" key="10">
    <source>
        <dbReference type="EMBL" id="CDR37663.1"/>
    </source>
</evidence>
<protein>
    <recommendedName>
        <fullName evidence="2 7">Ubiquitin-like modifier-activating enzyme ATG7</fullName>
    </recommendedName>
    <alternativeName>
        <fullName evidence="7">Autophagy-related protein 7</fullName>
    </alternativeName>
</protein>
<keyword evidence="7" id="KW-0833">Ubl conjugation pathway</keyword>
<comment type="similarity">
    <text evidence="1 7">Belongs to the ATG7 family.</text>
</comment>
<dbReference type="Gene3D" id="3.40.50.720">
    <property type="entry name" value="NAD(P)-binding Rossmann-like Domain"/>
    <property type="match status" value="1"/>
</dbReference>
<evidence type="ECO:0000256" key="5">
    <source>
        <dbReference type="ARBA" id="ARBA00023006"/>
    </source>
</evidence>
<dbReference type="PANTHER" id="PTHR10953">
    <property type="entry name" value="UBIQUITIN-ACTIVATING ENZYME E1"/>
    <property type="match status" value="1"/>
</dbReference>
<dbReference type="Pfam" id="PF00899">
    <property type="entry name" value="ThiF"/>
    <property type="match status" value="1"/>
</dbReference>
<dbReference type="GO" id="GO:0032446">
    <property type="term" value="P:protein modification by small protein conjugation"/>
    <property type="evidence" value="ECO:0007669"/>
    <property type="project" value="TreeGrafter"/>
</dbReference>
<dbReference type="GO" id="GO:0006995">
    <property type="term" value="P:cellular response to nitrogen starvation"/>
    <property type="evidence" value="ECO:0007669"/>
    <property type="project" value="TreeGrafter"/>
</dbReference>
<evidence type="ECO:0000259" key="8">
    <source>
        <dbReference type="Pfam" id="PF00899"/>
    </source>
</evidence>
<dbReference type="GO" id="GO:0034727">
    <property type="term" value="P:piecemeal microautophagy of the nucleus"/>
    <property type="evidence" value="ECO:0007669"/>
    <property type="project" value="TreeGrafter"/>
</dbReference>
<keyword evidence="4 7" id="KW-0653">Protein transport</keyword>
<reference evidence="10" key="1">
    <citation type="journal article" date="2014" name="Genome Announc.">
        <title>Genome sequence of the yeast Cyberlindnera fabianii (Hansenula fabianii).</title>
        <authorList>
            <person name="Freel K.C."/>
            <person name="Sarilar V."/>
            <person name="Neuveglise C."/>
            <person name="Devillers H."/>
            <person name="Friedrich A."/>
            <person name="Schacherer J."/>
        </authorList>
    </citation>
    <scope>NUCLEOTIDE SEQUENCE</scope>
    <source>
        <strain evidence="10">YJS4271</strain>
    </source>
</reference>
<evidence type="ECO:0000256" key="4">
    <source>
        <dbReference type="ARBA" id="ARBA00022927"/>
    </source>
</evidence>
<dbReference type="EMBL" id="LK052886">
    <property type="protein sequence ID" value="CDR37663.1"/>
    <property type="molecule type" value="Genomic_DNA"/>
</dbReference>
<sequence>MADTKLKFSSVQSFVDASFFQKLSTLKLDEFRLDETKKPISATVGIKSVSQREGTAVSLNDASFGPVDPSLYPPSSILSLPGYITNFNTIEEFKKLDKSTFIKDAGSQIYNDIITKKVLEEPSLLNKFEIISFADLKKFKFFYWVSFPSLSSQWTITSQSTITEFPEAMVDWINTASLSQKPYFVIDQDNRPQLLSTLSTSSTSVHVGFIDSCLIPDKPSKLLQNFLAALSIYGFTTVTLSIYRLSGQSYTLQLSDPSTDHTKITGWERTSQGKLGPKLADLGALIDPVKLSEQSVDLNLKLMKWRVAPELDLDVVKDTKVLLLGSGTLGSYVSRALLGWGVRHITFVDNGKVSFSNPVRQPLFNFEDVGELKAKTAAEALKKIFPLVNAEGHELEIPMAGHPVTNEEKQRADYEKLGQLIEEHDAIFLLTDSRETRWLPTVIGNAKKKIVINCALGFDSYLVMRHGVEGNLGCYFCNDVVAPTDSLTDRTLDQMCTVTRPGVALMASSLGVELLVSLLQHPKKHYAAADESTILGKLPHQLRGFLDRHETMKLQAPAYDFCSACSKNIIKGYEEESWEFVKNALNDPTYLAEVSGLAEVQAKAEVAMAEFEDGFSDDDWN</sequence>